<dbReference type="InterPro" id="IPR003607">
    <property type="entry name" value="HD/PDEase_dom"/>
</dbReference>
<proteinExistence type="predicted"/>
<dbReference type="InterPro" id="IPR021800">
    <property type="entry name" value="DUF3369"/>
</dbReference>
<evidence type="ECO:0000256" key="1">
    <source>
        <dbReference type="PROSITE-ProRule" id="PRU00169"/>
    </source>
</evidence>
<dbReference type="SMART" id="SM00471">
    <property type="entry name" value="HDc"/>
    <property type="match status" value="1"/>
</dbReference>
<evidence type="ECO:0000313" key="6">
    <source>
        <dbReference type="Proteomes" id="UP000663929"/>
    </source>
</evidence>
<keyword evidence="1" id="KW-0597">Phosphoprotein</keyword>
<dbReference type="KEGG" id="scor:J3U87_08770"/>
<dbReference type="Pfam" id="PF11849">
    <property type="entry name" value="DUF3369"/>
    <property type="match status" value="1"/>
</dbReference>
<dbReference type="PANTHER" id="PTHR45228">
    <property type="entry name" value="CYCLIC DI-GMP PHOSPHODIESTERASE TM_0186-RELATED"/>
    <property type="match status" value="1"/>
</dbReference>
<dbReference type="EMBL" id="CP071793">
    <property type="protein sequence ID" value="QTD52552.1"/>
    <property type="molecule type" value="Genomic_DNA"/>
</dbReference>
<dbReference type="CDD" id="cd00077">
    <property type="entry name" value="HDc"/>
    <property type="match status" value="1"/>
</dbReference>
<dbReference type="AlphaFoldDB" id="A0A8A4TU39"/>
<dbReference type="InterPro" id="IPR052020">
    <property type="entry name" value="Cyclic_di-GMP/3'3'-cGAMP_PDE"/>
</dbReference>
<evidence type="ECO:0000259" key="3">
    <source>
        <dbReference type="PROSITE" id="PS50110"/>
    </source>
</evidence>
<feature type="region of interest" description="Disordered" evidence="2">
    <location>
        <begin position="1"/>
        <end position="26"/>
    </location>
</feature>
<name>A0A8A4TU39_SULCO</name>
<dbReference type="PANTHER" id="PTHR45228:SF9">
    <property type="entry name" value="3'3'-CGAMP-SPECIFIC PHOSPHODIESTERASE 2"/>
    <property type="match status" value="1"/>
</dbReference>
<dbReference type="InterPro" id="IPR011006">
    <property type="entry name" value="CheY-like_superfamily"/>
</dbReference>
<dbReference type="RefSeq" id="WP_237382658.1">
    <property type="nucleotide sequence ID" value="NZ_CP071793.1"/>
</dbReference>
<dbReference type="PROSITE" id="PS51832">
    <property type="entry name" value="HD_GYP"/>
    <property type="match status" value="1"/>
</dbReference>
<dbReference type="Gene3D" id="1.10.3210.10">
    <property type="entry name" value="Hypothetical protein af1432"/>
    <property type="match status" value="1"/>
</dbReference>
<accession>A0A8A4TU39</accession>
<evidence type="ECO:0000259" key="4">
    <source>
        <dbReference type="PROSITE" id="PS51832"/>
    </source>
</evidence>
<dbReference type="Gene3D" id="3.40.50.2300">
    <property type="match status" value="1"/>
</dbReference>
<dbReference type="Pfam" id="PF13487">
    <property type="entry name" value="HD_5"/>
    <property type="match status" value="1"/>
</dbReference>
<evidence type="ECO:0000256" key="2">
    <source>
        <dbReference type="SAM" id="MobiDB-lite"/>
    </source>
</evidence>
<dbReference type="SUPFAM" id="SSF52172">
    <property type="entry name" value="CheY-like"/>
    <property type="match status" value="1"/>
</dbReference>
<dbReference type="InterPro" id="IPR037522">
    <property type="entry name" value="HD_GYP_dom"/>
</dbReference>
<dbReference type="Proteomes" id="UP000663929">
    <property type="component" value="Chromosome"/>
</dbReference>
<evidence type="ECO:0000313" key="5">
    <source>
        <dbReference type="EMBL" id="QTD52552.1"/>
    </source>
</evidence>
<feature type="compositionally biased region" description="Basic and acidic residues" evidence="2">
    <location>
        <begin position="17"/>
        <end position="26"/>
    </location>
</feature>
<protein>
    <submittedName>
        <fullName evidence="5">DUF3369 domain-containing protein</fullName>
    </submittedName>
</protein>
<feature type="domain" description="HD-GYP" evidence="4">
    <location>
        <begin position="321"/>
        <end position="518"/>
    </location>
</feature>
<organism evidence="5 6">
    <name type="scientific">Sulfidibacter corallicola</name>
    <dbReference type="NCBI Taxonomy" id="2818388"/>
    <lineage>
        <taxon>Bacteria</taxon>
        <taxon>Pseudomonadati</taxon>
        <taxon>Acidobacteriota</taxon>
        <taxon>Holophagae</taxon>
        <taxon>Acanthopleuribacterales</taxon>
        <taxon>Acanthopleuribacteraceae</taxon>
        <taxon>Sulfidibacter</taxon>
    </lineage>
</organism>
<feature type="domain" description="Response regulatory" evidence="3">
    <location>
        <begin position="33"/>
        <end position="157"/>
    </location>
</feature>
<sequence length="525" mass="60058">MTSPESREQDDELFFAEEEKASDKPSDIKEPWKVLIVDDEEEVHRVTRMVLQGFRFDGRGLEFHDAYSAGEARNYLENEEDLALVLLDVVMESDDAGLQLVRYIRDTLNNNFLRIVLRTGQPGQAPEDRVIVEYDINDYKAKTELTATKLMTTVISALRSYRDIMIIEHNKRGLRKVIDASPTIFRIQSLHNFTSGVLEQLSSLLSLGRNTMFCEGFTAAHRKGDLRITAATGDYEVLIDKRVSEVAPRDVRNLLLEALAKKANIIRDSHYVGYLPGRSGQDYVIYVHGWQDLKSWDRDLVNLFFTNVSVAHDNIMLNIEIEETQSEVIYTLGEIAEARSQETGNHVRRVAKYSELTAKLFGLSPFESKILRLASPMHDVGKLAIPDRILNKPGRLTPEEWEIMKTHAGLGQEMLQHSTRPLMRAAAIVAGQHHEKWDGSGYPLGLKGEQIHIYGRITACADVFDALSVRRVYKEAWPIKRVMTYFKEQSGSHFDPRLVTLMEDNLSQFMEIRKQYTEPWERGEL</sequence>
<feature type="modified residue" description="4-aspartylphosphate" evidence="1">
    <location>
        <position position="88"/>
    </location>
</feature>
<gene>
    <name evidence="5" type="ORF">J3U87_08770</name>
</gene>
<keyword evidence="6" id="KW-1185">Reference proteome</keyword>
<dbReference type="GO" id="GO:0000160">
    <property type="term" value="P:phosphorelay signal transduction system"/>
    <property type="evidence" value="ECO:0007669"/>
    <property type="project" value="InterPro"/>
</dbReference>
<dbReference type="SUPFAM" id="SSF109604">
    <property type="entry name" value="HD-domain/PDEase-like"/>
    <property type="match status" value="1"/>
</dbReference>
<reference evidence="5" key="1">
    <citation type="submission" date="2021-03" db="EMBL/GenBank/DDBJ databases">
        <title>Acanthopleuribacteraceae sp. M133.</title>
        <authorList>
            <person name="Wang G."/>
        </authorList>
    </citation>
    <scope>NUCLEOTIDE SEQUENCE</scope>
    <source>
        <strain evidence="5">M133</strain>
    </source>
</reference>
<dbReference type="PROSITE" id="PS50110">
    <property type="entry name" value="RESPONSE_REGULATORY"/>
    <property type="match status" value="1"/>
</dbReference>
<dbReference type="InterPro" id="IPR001789">
    <property type="entry name" value="Sig_transdc_resp-reg_receiver"/>
</dbReference>
<dbReference type="SMART" id="SM00448">
    <property type="entry name" value="REC"/>
    <property type="match status" value="1"/>
</dbReference>